<feature type="region of interest" description="Disordered" evidence="3">
    <location>
        <begin position="115"/>
        <end position="161"/>
    </location>
</feature>
<evidence type="ECO:0000256" key="3">
    <source>
        <dbReference type="SAM" id="MobiDB-lite"/>
    </source>
</evidence>
<dbReference type="PANTHER" id="PTHR37534:SF46">
    <property type="entry name" value="ZN(II)2CYS6 TRANSCRIPTION FACTOR (EUROFUNG)"/>
    <property type="match status" value="1"/>
</dbReference>
<gene>
    <name evidence="5" type="ORF">M231_00395</name>
</gene>
<dbReference type="SUPFAM" id="SSF57701">
    <property type="entry name" value="Zn2/Cys6 DNA-binding domain"/>
    <property type="match status" value="1"/>
</dbReference>
<dbReference type="Proteomes" id="UP000289152">
    <property type="component" value="Unassembled WGS sequence"/>
</dbReference>
<dbReference type="InterPro" id="IPR021858">
    <property type="entry name" value="Fun_TF"/>
</dbReference>
<proteinExistence type="predicted"/>
<dbReference type="SMART" id="SM00066">
    <property type="entry name" value="GAL4"/>
    <property type="match status" value="1"/>
</dbReference>
<reference evidence="5 6" key="1">
    <citation type="submission" date="2016-06" db="EMBL/GenBank/DDBJ databases">
        <title>Evolution of pathogenesis and genome organization in the Tremellales.</title>
        <authorList>
            <person name="Cuomo C."/>
            <person name="Litvintseva A."/>
            <person name="Heitman J."/>
            <person name="Chen Y."/>
            <person name="Sun S."/>
            <person name="Springer D."/>
            <person name="Dromer F."/>
            <person name="Young S."/>
            <person name="Zeng Q."/>
            <person name="Chapman S."/>
            <person name="Gujja S."/>
            <person name="Saif S."/>
            <person name="Birren B."/>
        </authorList>
    </citation>
    <scope>NUCLEOTIDE SEQUENCE [LARGE SCALE GENOMIC DNA]</scope>
    <source>
        <strain evidence="5 6">ATCC 28783</strain>
    </source>
</reference>
<dbReference type="InterPro" id="IPR001138">
    <property type="entry name" value="Zn2Cys6_DnaBD"/>
</dbReference>
<feature type="region of interest" description="Disordered" evidence="3">
    <location>
        <begin position="1"/>
        <end position="33"/>
    </location>
</feature>
<comment type="subcellular location">
    <subcellularLocation>
        <location evidence="1">Nucleus</location>
    </subcellularLocation>
</comment>
<evidence type="ECO:0000313" key="5">
    <source>
        <dbReference type="EMBL" id="RXK42405.1"/>
    </source>
</evidence>
<organism evidence="5 6">
    <name type="scientific">Tremella mesenterica</name>
    <name type="common">Jelly fungus</name>
    <dbReference type="NCBI Taxonomy" id="5217"/>
    <lineage>
        <taxon>Eukaryota</taxon>
        <taxon>Fungi</taxon>
        <taxon>Dikarya</taxon>
        <taxon>Basidiomycota</taxon>
        <taxon>Agaricomycotina</taxon>
        <taxon>Tremellomycetes</taxon>
        <taxon>Tremellales</taxon>
        <taxon>Tremellaceae</taxon>
        <taxon>Tremella</taxon>
    </lineage>
</organism>
<dbReference type="PROSITE" id="PS50048">
    <property type="entry name" value="ZN2_CY6_FUNGAL_2"/>
    <property type="match status" value="1"/>
</dbReference>
<dbReference type="InParanoid" id="A0A4Q1BW68"/>
<dbReference type="GO" id="GO:0005634">
    <property type="term" value="C:nucleus"/>
    <property type="evidence" value="ECO:0007669"/>
    <property type="project" value="UniProtKB-SubCell"/>
</dbReference>
<dbReference type="PROSITE" id="PS00463">
    <property type="entry name" value="ZN2_CY6_FUNGAL_1"/>
    <property type="match status" value="1"/>
</dbReference>
<dbReference type="VEuPathDB" id="FungiDB:TREMEDRAFT_63462"/>
<dbReference type="CDD" id="cd00067">
    <property type="entry name" value="GAL4"/>
    <property type="match status" value="1"/>
</dbReference>
<feature type="compositionally biased region" description="Polar residues" evidence="3">
    <location>
        <begin position="1"/>
        <end position="25"/>
    </location>
</feature>
<keyword evidence="6" id="KW-1185">Reference proteome</keyword>
<dbReference type="GO" id="GO:0000981">
    <property type="term" value="F:DNA-binding transcription factor activity, RNA polymerase II-specific"/>
    <property type="evidence" value="ECO:0007669"/>
    <property type="project" value="InterPro"/>
</dbReference>
<dbReference type="Gene3D" id="4.10.240.10">
    <property type="entry name" value="Zn(2)-C6 fungal-type DNA-binding domain"/>
    <property type="match status" value="1"/>
</dbReference>
<evidence type="ECO:0000259" key="4">
    <source>
        <dbReference type="PROSITE" id="PS50048"/>
    </source>
</evidence>
<dbReference type="GO" id="GO:0008270">
    <property type="term" value="F:zinc ion binding"/>
    <property type="evidence" value="ECO:0007669"/>
    <property type="project" value="InterPro"/>
</dbReference>
<dbReference type="OrthoDB" id="5419315at2759"/>
<dbReference type="PANTHER" id="PTHR37534">
    <property type="entry name" value="TRANSCRIPTIONAL ACTIVATOR PROTEIN UGA3"/>
    <property type="match status" value="1"/>
</dbReference>
<name>A0A4Q1BW68_TREME</name>
<keyword evidence="2" id="KW-0539">Nucleus</keyword>
<evidence type="ECO:0000256" key="2">
    <source>
        <dbReference type="ARBA" id="ARBA00023242"/>
    </source>
</evidence>
<sequence length="621" mass="69703">MSNDGSPSSSNITFGQRSRDTSPSGRASRHAGLKRRKDGCLTCRKRRVGCGRERPNCEHCVRLCLKCQWPEEIDVEDPRRRRLRAPTRPNTSLPSDTIQQVLSLDTEPIQSTSQFWQFDPQPDPSPQLDPTPPQETIPSQNGFTQNTSSWQLGPTTSNLVTMSNPSDGFDFYSGIFGPELSFDVGFDPFGPSLNEPFSVSLAPVFTTSPTARTSTNVPTPPTRPSRAPVALASEDQPLISHYLERVSQWAKLRDATIPNHFLGLFGAGLFYEPLYAGILAWSAWHLGNTLPETSERRRHLFKYAEEKHHACGLALLPCLSEGNDADVDVHLAAILIYCQYDIATATNHEGLHHMLQLATNLIDSPVRVAQFSPLTQRIAVILTSFDVRASMFGMGNADYTMALSGPFFELSDDREYPGWPAASLEPLHINYLTARCLRLDRSLRHSRRTGDTEGVRQCMREGDALYERLSNLQNLFDPPLLDNLSEPDKPERHEDSKLVTKSFVAGLYNSLVIYLCRILNMPPPDRAWSRILTSADKVSRIFPDVAQSVFPRPLFFAALETKNKGHFKWVIERLEESAKAGWGNNIVKTRDLLVEIRKLEEGGNKQDLGAYLIRNDSYFIM</sequence>
<evidence type="ECO:0000256" key="1">
    <source>
        <dbReference type="ARBA" id="ARBA00004123"/>
    </source>
</evidence>
<dbReference type="EMBL" id="SDIL01000002">
    <property type="protein sequence ID" value="RXK42405.1"/>
    <property type="molecule type" value="Genomic_DNA"/>
</dbReference>
<protein>
    <recommendedName>
        <fullName evidence="4">Zn(2)-C6 fungal-type domain-containing protein</fullName>
    </recommendedName>
</protein>
<feature type="compositionally biased region" description="Polar residues" evidence="3">
    <location>
        <begin position="136"/>
        <end position="161"/>
    </location>
</feature>
<dbReference type="InterPro" id="IPR036864">
    <property type="entry name" value="Zn2-C6_fun-type_DNA-bd_sf"/>
</dbReference>
<feature type="compositionally biased region" description="Pro residues" evidence="3">
    <location>
        <begin position="121"/>
        <end position="135"/>
    </location>
</feature>
<accession>A0A4Q1BW68</accession>
<evidence type="ECO:0000313" key="6">
    <source>
        <dbReference type="Proteomes" id="UP000289152"/>
    </source>
</evidence>
<feature type="domain" description="Zn(2)-C6 fungal-type" evidence="4">
    <location>
        <begin position="39"/>
        <end position="69"/>
    </location>
</feature>
<comment type="caution">
    <text evidence="5">The sequence shown here is derived from an EMBL/GenBank/DDBJ whole genome shotgun (WGS) entry which is preliminary data.</text>
</comment>
<dbReference type="Pfam" id="PF11951">
    <property type="entry name" value="Fungal_trans_2"/>
    <property type="match status" value="1"/>
</dbReference>
<dbReference type="Pfam" id="PF00172">
    <property type="entry name" value="Zn_clus"/>
    <property type="match status" value="1"/>
</dbReference>
<dbReference type="AlphaFoldDB" id="A0A4Q1BW68"/>
<dbReference type="STRING" id="5217.A0A4Q1BW68"/>